<evidence type="ECO:0000259" key="8">
    <source>
        <dbReference type="Pfam" id="PF00881"/>
    </source>
</evidence>
<accession>A0A075QYU5</accession>
<evidence type="ECO:0000313" key="10">
    <source>
        <dbReference type="Proteomes" id="UP000005850"/>
    </source>
</evidence>
<gene>
    <name evidence="9" type="primary">ydjA_1</name>
    <name evidence="9" type="ORF">BRLA_c011870</name>
</gene>
<organism evidence="9 10">
    <name type="scientific">Brevibacillus laterosporus LMG 15441</name>
    <dbReference type="NCBI Taxonomy" id="1042163"/>
    <lineage>
        <taxon>Bacteria</taxon>
        <taxon>Bacillati</taxon>
        <taxon>Bacillota</taxon>
        <taxon>Bacilli</taxon>
        <taxon>Bacillales</taxon>
        <taxon>Paenibacillaceae</taxon>
        <taxon>Brevibacillus</taxon>
    </lineage>
</organism>
<keyword evidence="5" id="KW-0521">NADP</keyword>
<dbReference type="PANTHER" id="PTHR43821">
    <property type="entry name" value="NAD(P)H NITROREDUCTASE YDJA-RELATED"/>
    <property type="match status" value="1"/>
</dbReference>
<dbReference type="SUPFAM" id="SSF55469">
    <property type="entry name" value="FMN-dependent nitroreductase-like"/>
    <property type="match status" value="1"/>
</dbReference>
<comment type="cofactor">
    <cofactor evidence="1">
        <name>FMN</name>
        <dbReference type="ChEBI" id="CHEBI:58210"/>
    </cofactor>
</comment>
<dbReference type="AlphaFoldDB" id="A0A075QYU5"/>
<dbReference type="EMBL" id="CP007806">
    <property type="protein sequence ID" value="AIG25527.1"/>
    <property type="molecule type" value="Genomic_DNA"/>
</dbReference>
<protein>
    <submittedName>
        <fullName evidence="9">Putative NAD(P)H nitroreductase YdjA</fullName>
    </submittedName>
</protein>
<dbReference type="InterPro" id="IPR029479">
    <property type="entry name" value="Nitroreductase"/>
</dbReference>
<keyword evidence="3" id="KW-0285">Flavoprotein</keyword>
<dbReference type="eggNOG" id="COG0778">
    <property type="taxonomic scope" value="Bacteria"/>
</dbReference>
<keyword evidence="4" id="KW-0288">FMN</keyword>
<dbReference type="Proteomes" id="UP000005850">
    <property type="component" value="Chromosome"/>
</dbReference>
<evidence type="ECO:0000256" key="5">
    <source>
        <dbReference type="ARBA" id="ARBA00022857"/>
    </source>
</evidence>
<dbReference type="GO" id="GO:0016491">
    <property type="term" value="F:oxidoreductase activity"/>
    <property type="evidence" value="ECO:0007669"/>
    <property type="project" value="UniProtKB-KW"/>
</dbReference>
<dbReference type="CDD" id="cd02135">
    <property type="entry name" value="YdjA-like"/>
    <property type="match status" value="1"/>
</dbReference>
<dbReference type="Pfam" id="PF00881">
    <property type="entry name" value="Nitroreductase"/>
    <property type="match status" value="1"/>
</dbReference>
<proteinExistence type="inferred from homology"/>
<name>A0A075QYU5_BRELA</name>
<dbReference type="InterPro" id="IPR026021">
    <property type="entry name" value="YdjA-like"/>
</dbReference>
<evidence type="ECO:0000256" key="3">
    <source>
        <dbReference type="ARBA" id="ARBA00022630"/>
    </source>
</evidence>
<evidence type="ECO:0000256" key="1">
    <source>
        <dbReference type="ARBA" id="ARBA00001917"/>
    </source>
</evidence>
<dbReference type="HOGENOM" id="CLU_070764_7_2_9"/>
<sequence length="187" mass="21239">MSLLQTLLQRQAIRAYDGRPIEKEKIEQLLEAAILAPNDRLREPWHFYVIQGAAKERFNQLAQDFLLERFPTKPHLVEESMKNVLATPLIIVATSQIIEGDEASSLDNDYAVSCAIHSMWLMASELGLGFVWRTRGVGLARDERLKAFLSLSDQEKVIGSLFIGYPTDEATPRTVRKPITQKTTWVE</sequence>
<reference evidence="9 10" key="1">
    <citation type="journal article" date="2011" name="J. Bacteriol.">
        <title>Genome sequence of Brevibacillus laterosporus LMG 15441, a pathogen of invertebrates.</title>
        <authorList>
            <person name="Djukic M."/>
            <person name="Poehlein A."/>
            <person name="Thurmer A."/>
            <person name="Daniel R."/>
        </authorList>
    </citation>
    <scope>NUCLEOTIDE SEQUENCE [LARGE SCALE GENOMIC DNA]</scope>
    <source>
        <strain evidence="9 10">LMG 15441</strain>
    </source>
</reference>
<dbReference type="Gene3D" id="3.40.109.10">
    <property type="entry name" value="NADH Oxidase"/>
    <property type="match status" value="1"/>
</dbReference>
<comment type="similarity">
    <text evidence="2">Belongs to the nitroreductase family.</text>
</comment>
<feature type="domain" description="Nitroreductase" evidence="8">
    <location>
        <begin position="8"/>
        <end position="165"/>
    </location>
</feature>
<evidence type="ECO:0000313" key="9">
    <source>
        <dbReference type="EMBL" id="AIG25527.1"/>
    </source>
</evidence>
<dbReference type="PANTHER" id="PTHR43821:SF1">
    <property type="entry name" value="NAD(P)H NITROREDUCTASE YDJA-RELATED"/>
    <property type="match status" value="1"/>
</dbReference>
<evidence type="ECO:0000256" key="7">
    <source>
        <dbReference type="ARBA" id="ARBA00023027"/>
    </source>
</evidence>
<dbReference type="KEGG" id="blr:BRLA_c011870"/>
<keyword evidence="6" id="KW-0560">Oxidoreductase</keyword>
<keyword evidence="7" id="KW-0520">NAD</keyword>
<evidence type="ECO:0000256" key="6">
    <source>
        <dbReference type="ARBA" id="ARBA00023002"/>
    </source>
</evidence>
<dbReference type="InterPro" id="IPR052530">
    <property type="entry name" value="NAD(P)H_nitroreductase"/>
</dbReference>
<evidence type="ECO:0000256" key="2">
    <source>
        <dbReference type="ARBA" id="ARBA00007118"/>
    </source>
</evidence>
<dbReference type="RefSeq" id="WP_003334923.1">
    <property type="nucleotide sequence ID" value="NZ_CP007806.1"/>
</dbReference>
<dbReference type="InterPro" id="IPR000415">
    <property type="entry name" value="Nitroreductase-like"/>
</dbReference>
<keyword evidence="10" id="KW-1185">Reference proteome</keyword>
<dbReference type="STRING" id="1042163.BRLA_c011870"/>
<evidence type="ECO:0000256" key="4">
    <source>
        <dbReference type="ARBA" id="ARBA00022643"/>
    </source>
</evidence>